<organism evidence="3 4">
    <name type="scientific">Leptonychotes weddellii</name>
    <name type="common">Weddell seal</name>
    <name type="synonym">Otaria weddellii</name>
    <dbReference type="NCBI Taxonomy" id="9713"/>
    <lineage>
        <taxon>Eukaryota</taxon>
        <taxon>Metazoa</taxon>
        <taxon>Chordata</taxon>
        <taxon>Craniata</taxon>
        <taxon>Vertebrata</taxon>
        <taxon>Euteleostomi</taxon>
        <taxon>Mammalia</taxon>
        <taxon>Eutheria</taxon>
        <taxon>Laurasiatheria</taxon>
        <taxon>Carnivora</taxon>
        <taxon>Caniformia</taxon>
        <taxon>Pinnipedia</taxon>
        <taxon>Phocidae</taxon>
        <taxon>Monachinae</taxon>
        <taxon>Lobodontini</taxon>
        <taxon>Leptonychotes</taxon>
    </lineage>
</organism>
<dbReference type="InterPro" id="IPR035810">
    <property type="entry name" value="PEBP_euk"/>
</dbReference>
<dbReference type="OrthoDB" id="2506647at2759"/>
<dbReference type="PANTHER" id="PTHR11362:SF82">
    <property type="entry name" value="PHOSPHATIDYLETHANOLAMINE-BINDING PROTEIN 4"/>
    <property type="match status" value="1"/>
</dbReference>
<dbReference type="CTD" id="157310"/>
<keyword evidence="2" id="KW-1133">Transmembrane helix</keyword>
<feature type="non-terminal residue" evidence="4">
    <location>
        <position position="158"/>
    </location>
</feature>
<evidence type="ECO:0000313" key="3">
    <source>
        <dbReference type="Proteomes" id="UP000245341"/>
    </source>
</evidence>
<reference evidence="4" key="1">
    <citation type="submission" date="2025-08" db="UniProtKB">
        <authorList>
            <consortium name="RefSeq"/>
        </authorList>
    </citation>
    <scope>IDENTIFICATION</scope>
    <source>
        <tissue evidence="4">Liver</tissue>
    </source>
</reference>
<dbReference type="KEGG" id="lww:102737294"/>
<keyword evidence="3" id="KW-1185">Reference proteome</keyword>
<dbReference type="STRING" id="9713.A0A2U3Y9C0"/>
<dbReference type="PROSITE" id="PS01220">
    <property type="entry name" value="PBP"/>
    <property type="match status" value="1"/>
</dbReference>
<dbReference type="InterPro" id="IPR001858">
    <property type="entry name" value="Phosphatidylethanolamine-bd_CS"/>
</dbReference>
<feature type="transmembrane region" description="Helical" evidence="2">
    <location>
        <begin position="20"/>
        <end position="38"/>
    </location>
</feature>
<dbReference type="RefSeq" id="XP_006740327.2">
    <property type="nucleotide sequence ID" value="XM_006740264.2"/>
</dbReference>
<dbReference type="Proteomes" id="UP000245341">
    <property type="component" value="Unplaced"/>
</dbReference>
<dbReference type="GeneID" id="102737294"/>
<dbReference type="Pfam" id="PF01161">
    <property type="entry name" value="PBP"/>
    <property type="match status" value="1"/>
</dbReference>
<dbReference type="Gene3D" id="3.90.280.10">
    <property type="entry name" value="PEBP-like"/>
    <property type="match status" value="1"/>
</dbReference>
<keyword evidence="2" id="KW-0812">Transmembrane</keyword>
<proteinExistence type="inferred from homology"/>
<evidence type="ECO:0000313" key="4">
    <source>
        <dbReference type="RefSeq" id="XP_006740327.2"/>
    </source>
</evidence>
<sequence>MPVWPARILETIEQWSSKPILATVLLAINFWTSICHFVSMHWTMRLAAAALFLSLTLVVTRDMEEGDLCLYEALSDADAVLCKGLEVFYPELGNIGCMFVPDCNNYRQKITHWAEPIVKFPGALEGATYILVMVDPDAPSRSSPKAQFWRHWLVTDIK</sequence>
<comment type="similarity">
    <text evidence="1">Belongs to the phosphatidylethanolamine-binding protein family.</text>
</comment>
<evidence type="ECO:0000256" key="1">
    <source>
        <dbReference type="ARBA" id="ARBA00007091"/>
    </source>
</evidence>
<name>A0A2U3Y9C0_LEPWE</name>
<gene>
    <name evidence="4" type="primary">PEBP4</name>
</gene>
<dbReference type="SUPFAM" id="SSF49777">
    <property type="entry name" value="PEBP-like"/>
    <property type="match status" value="1"/>
</dbReference>
<dbReference type="AlphaFoldDB" id="A0A2U3Y9C0"/>
<keyword evidence="2" id="KW-0472">Membrane</keyword>
<protein>
    <submittedName>
        <fullName evidence="4">Phosphatidylethanolamine-binding protein 4</fullName>
    </submittedName>
</protein>
<dbReference type="InterPro" id="IPR008914">
    <property type="entry name" value="PEBP"/>
</dbReference>
<accession>A0A2U3Y9C0</accession>
<dbReference type="PANTHER" id="PTHR11362">
    <property type="entry name" value="PHOSPHATIDYLETHANOLAMINE-BINDING PROTEIN"/>
    <property type="match status" value="1"/>
</dbReference>
<evidence type="ECO:0000256" key="2">
    <source>
        <dbReference type="SAM" id="Phobius"/>
    </source>
</evidence>
<dbReference type="InterPro" id="IPR036610">
    <property type="entry name" value="PEBP-like_sf"/>
</dbReference>